<dbReference type="InterPro" id="IPR017853">
    <property type="entry name" value="GH"/>
</dbReference>
<dbReference type="VEuPathDB" id="VectorBase:AFUN2_013631"/>
<dbReference type="GO" id="GO:0004568">
    <property type="term" value="F:chitinase activity"/>
    <property type="evidence" value="ECO:0007669"/>
    <property type="project" value="TreeGrafter"/>
</dbReference>
<feature type="chain" id="PRO_5008135081" description="GH18 domain-containing protein" evidence="2">
    <location>
        <begin position="23"/>
        <end position="408"/>
    </location>
</feature>
<sequence>MNEKRLLCAVVILACLVDTSMAQGKKMACTYSSSKADAMGYLPEYIPLEVCTHVIFKAFNFPSFVGRQMLFSDNDKIAFSRVVSSVRTRSNTIPVVASILGNAQDYTATSGTIARRKAFVQAATSLLLELDADAIELHWRSPGNSNAGLGNGLDRVTMVTLLQDLRQAVNSVSRSIRNRNRELWFRGSLHPNVIAEAYNVFDVCDLVDHVTIDPDTADNLENSHAPLYSKPIVLPTYVAQLDGNVIYPENGLNTTTQRWIDEGCPPRKLLFGIGLHGVSKSYSSSLRNFLGERSALGPARKTYLDYGELCLTIRQGGWSYGWDEYGFTPYATRALSDGQEQRISYEDLNSLRYKMDMVEEKRFGGIYLEYVHSDDIYGRCGQAYEHTSYVSSRVQAIPSDIGFAIEWN</sequence>
<feature type="signal peptide" evidence="2">
    <location>
        <begin position="1"/>
        <end position="22"/>
    </location>
</feature>
<keyword evidence="1 2" id="KW-0732">Signal</keyword>
<evidence type="ECO:0000259" key="3">
    <source>
        <dbReference type="PROSITE" id="PS51910"/>
    </source>
</evidence>
<name>A0A182RWB3_ANOFN</name>
<dbReference type="SMART" id="SM00636">
    <property type="entry name" value="Glyco_18"/>
    <property type="match status" value="1"/>
</dbReference>
<dbReference type="PROSITE" id="PS51910">
    <property type="entry name" value="GH18_2"/>
    <property type="match status" value="1"/>
</dbReference>
<dbReference type="VEuPathDB" id="VectorBase:AFUN010573"/>
<dbReference type="AlphaFoldDB" id="A0A182RWB3"/>
<organism evidence="4">
    <name type="scientific">Anopheles funestus</name>
    <name type="common">African malaria mosquito</name>
    <dbReference type="NCBI Taxonomy" id="62324"/>
    <lineage>
        <taxon>Eukaryota</taxon>
        <taxon>Metazoa</taxon>
        <taxon>Ecdysozoa</taxon>
        <taxon>Arthropoda</taxon>
        <taxon>Hexapoda</taxon>
        <taxon>Insecta</taxon>
        <taxon>Pterygota</taxon>
        <taxon>Neoptera</taxon>
        <taxon>Endopterygota</taxon>
        <taxon>Diptera</taxon>
        <taxon>Nematocera</taxon>
        <taxon>Culicoidea</taxon>
        <taxon>Culicidae</taxon>
        <taxon>Anophelinae</taxon>
        <taxon>Anopheles</taxon>
    </lineage>
</organism>
<dbReference type="EnsemblMetazoa" id="AFUN010573-RA">
    <property type="protein sequence ID" value="AFUN010573-PA"/>
    <property type="gene ID" value="AFUN010573"/>
</dbReference>
<accession>A0A182RWB3</accession>
<protein>
    <recommendedName>
        <fullName evidence="3">GH18 domain-containing protein</fullName>
    </recommendedName>
</protein>
<dbReference type="GO" id="GO:0005975">
    <property type="term" value="P:carbohydrate metabolic process"/>
    <property type="evidence" value="ECO:0007669"/>
    <property type="project" value="InterPro"/>
</dbReference>
<dbReference type="STRING" id="62324.A0A182RWB3"/>
<evidence type="ECO:0000256" key="1">
    <source>
        <dbReference type="ARBA" id="ARBA00022729"/>
    </source>
</evidence>
<dbReference type="PANTHER" id="PTHR11177">
    <property type="entry name" value="CHITINASE"/>
    <property type="match status" value="1"/>
</dbReference>
<evidence type="ECO:0000256" key="2">
    <source>
        <dbReference type="SAM" id="SignalP"/>
    </source>
</evidence>
<dbReference type="GO" id="GO:0008061">
    <property type="term" value="F:chitin binding"/>
    <property type="evidence" value="ECO:0007669"/>
    <property type="project" value="InterPro"/>
</dbReference>
<dbReference type="Gene3D" id="3.20.20.80">
    <property type="entry name" value="Glycosidases"/>
    <property type="match status" value="1"/>
</dbReference>
<dbReference type="InterPro" id="IPR011583">
    <property type="entry name" value="Chitinase_II/V-like_cat"/>
</dbReference>
<dbReference type="Gene3D" id="3.10.50.10">
    <property type="match status" value="1"/>
</dbReference>
<reference evidence="4" key="1">
    <citation type="submission" date="2020-05" db="UniProtKB">
        <authorList>
            <consortium name="EnsemblMetazoa"/>
        </authorList>
    </citation>
    <scope>IDENTIFICATION</scope>
    <source>
        <strain evidence="4">FUMOZ</strain>
    </source>
</reference>
<dbReference type="Pfam" id="PF00704">
    <property type="entry name" value="Glyco_hydro_18"/>
    <property type="match status" value="1"/>
</dbReference>
<dbReference type="SUPFAM" id="SSF51445">
    <property type="entry name" value="(Trans)glycosidases"/>
    <property type="match status" value="1"/>
</dbReference>
<dbReference type="InterPro" id="IPR029070">
    <property type="entry name" value="Chitinase_insertion_sf"/>
</dbReference>
<dbReference type="InterPro" id="IPR001223">
    <property type="entry name" value="Glyco_hydro18_cat"/>
</dbReference>
<feature type="domain" description="GH18" evidence="3">
    <location>
        <begin position="25"/>
        <end position="397"/>
    </location>
</feature>
<proteinExistence type="predicted"/>
<dbReference type="GO" id="GO:0006032">
    <property type="term" value="P:chitin catabolic process"/>
    <property type="evidence" value="ECO:0007669"/>
    <property type="project" value="TreeGrafter"/>
</dbReference>
<dbReference type="InterPro" id="IPR050314">
    <property type="entry name" value="Glycosyl_Hydrlase_18"/>
</dbReference>
<evidence type="ECO:0000313" key="4">
    <source>
        <dbReference type="EnsemblMetazoa" id="AFUN010573-PA"/>
    </source>
</evidence>
<dbReference type="GO" id="GO:0005576">
    <property type="term" value="C:extracellular region"/>
    <property type="evidence" value="ECO:0007669"/>
    <property type="project" value="TreeGrafter"/>
</dbReference>
<dbReference type="PANTHER" id="PTHR11177:SF144">
    <property type="entry name" value="CHITINASE 5"/>
    <property type="match status" value="1"/>
</dbReference>